<dbReference type="SMART" id="SM00184">
    <property type="entry name" value="RING"/>
    <property type="match status" value="1"/>
</dbReference>
<gene>
    <name evidence="9" type="ORF">PFJ87_06g01280</name>
</gene>
<proteinExistence type="inferred from homology"/>
<dbReference type="PANTHER" id="PTHR12930:SF0">
    <property type="entry name" value="RING FINGER PROTEIN 113B"/>
    <property type="match status" value="1"/>
</dbReference>
<dbReference type="Gene3D" id="3.30.40.10">
    <property type="entry name" value="Zinc/RING finger domain, C3HC4 (zinc finger)"/>
    <property type="match status" value="1"/>
</dbReference>
<evidence type="ECO:0000256" key="2">
    <source>
        <dbReference type="ARBA" id="ARBA00022723"/>
    </source>
</evidence>
<dbReference type="InterPro" id="IPR036855">
    <property type="entry name" value="Znf_CCCH_sf"/>
</dbReference>
<comment type="subcellular location">
    <subcellularLocation>
        <location evidence="6">Nucleus</location>
    </subcellularLocation>
</comment>
<accession>A0ABY8CNP5</accession>
<dbReference type="Pfam" id="PF00097">
    <property type="entry name" value="zf-C3HC4"/>
    <property type="match status" value="1"/>
</dbReference>
<dbReference type="EMBL" id="CP119067">
    <property type="protein sequence ID" value="WEL38860.1"/>
    <property type="molecule type" value="Genomic_DNA"/>
</dbReference>
<dbReference type="InterPro" id="IPR017907">
    <property type="entry name" value="Znf_RING_CS"/>
</dbReference>
<dbReference type="InterPro" id="IPR000571">
    <property type="entry name" value="Znf_CCCH"/>
</dbReference>
<dbReference type="SUPFAM" id="SSF57850">
    <property type="entry name" value="RING/U-box"/>
    <property type="match status" value="1"/>
</dbReference>
<keyword evidence="6" id="KW-0238">DNA-binding</keyword>
<dbReference type="PROSITE" id="PS50089">
    <property type="entry name" value="ZF_RING_2"/>
    <property type="match status" value="1"/>
</dbReference>
<dbReference type="PROSITE" id="PS00518">
    <property type="entry name" value="ZF_RING_1"/>
    <property type="match status" value="1"/>
</dbReference>
<evidence type="ECO:0000256" key="5">
    <source>
        <dbReference type="PROSITE-ProRule" id="PRU00723"/>
    </source>
</evidence>
<feature type="domain" description="RING-type" evidence="7">
    <location>
        <begin position="59"/>
        <end position="96"/>
    </location>
</feature>
<dbReference type="Gene3D" id="6.10.250.3220">
    <property type="match status" value="1"/>
</dbReference>
<keyword evidence="4 5" id="KW-0862">Zinc</keyword>
<evidence type="ECO:0000259" key="7">
    <source>
        <dbReference type="PROSITE" id="PS50089"/>
    </source>
</evidence>
<feature type="zinc finger region" description="C3H1-type" evidence="5">
    <location>
        <begin position="15"/>
        <end position="43"/>
    </location>
</feature>
<keyword evidence="6" id="KW-0747">Spliceosome</keyword>
<reference evidence="9 10" key="1">
    <citation type="submission" date="2023-02" db="EMBL/GenBank/DDBJ databases">
        <title>Encephalitozoon hellem ATCC 50451 complete genome.</title>
        <authorList>
            <person name="Mascarenhas dos Santos A.C."/>
            <person name="Julian A.T."/>
            <person name="Pombert J.-F."/>
        </authorList>
    </citation>
    <scope>NUCLEOTIDE SEQUENCE [LARGE SCALE GENOMIC DNA]</scope>
    <source>
        <strain evidence="9 10">ATCC 50451</strain>
    </source>
</reference>
<sequence length="107" mass="11911">MSILISMLDDNEVLDTHKIVCRPFRETGYCGYGDSCKYSHDRSVEYTESSVVSNAGLLCGICKKPYEEKVVTECGHSFCSLCAIRRYQGGDECGVCGKPVYGKFWVS</sequence>
<dbReference type="InterPro" id="IPR013083">
    <property type="entry name" value="Znf_RING/FYVE/PHD"/>
</dbReference>
<dbReference type="PANTHER" id="PTHR12930">
    <property type="entry name" value="ZINC FINGER PROTEIN 183"/>
    <property type="match status" value="1"/>
</dbReference>
<evidence type="ECO:0000256" key="3">
    <source>
        <dbReference type="ARBA" id="ARBA00022771"/>
    </source>
</evidence>
<dbReference type="SMART" id="SM00356">
    <property type="entry name" value="ZnF_C3H1"/>
    <property type="match status" value="1"/>
</dbReference>
<evidence type="ECO:0000313" key="9">
    <source>
        <dbReference type="EMBL" id="WEL38860.1"/>
    </source>
</evidence>
<dbReference type="InterPro" id="IPR039971">
    <property type="entry name" value="CWC24-like"/>
</dbReference>
<dbReference type="SUPFAM" id="SSF90229">
    <property type="entry name" value="CCCH zinc finger"/>
    <property type="match status" value="1"/>
</dbReference>
<keyword evidence="3 5" id="KW-0863">Zinc-finger</keyword>
<evidence type="ECO:0000259" key="8">
    <source>
        <dbReference type="PROSITE" id="PS50103"/>
    </source>
</evidence>
<protein>
    <recommendedName>
        <fullName evidence="6">Pre-mRNA-splicing factor CWC24</fullName>
    </recommendedName>
</protein>
<keyword evidence="6" id="KW-0508">mRNA splicing</keyword>
<keyword evidence="2 5" id="KW-0479">Metal-binding</keyword>
<keyword evidence="10" id="KW-1185">Reference proteome</keyword>
<comment type="subunit">
    <text evidence="6">Associated with the spliceosome.</text>
</comment>
<name>A0ABY8CNP5_ENCHE</name>
<evidence type="ECO:0000256" key="4">
    <source>
        <dbReference type="ARBA" id="ARBA00022833"/>
    </source>
</evidence>
<evidence type="ECO:0000256" key="6">
    <source>
        <dbReference type="RuleBase" id="RU367110"/>
    </source>
</evidence>
<keyword evidence="6" id="KW-0507">mRNA processing</keyword>
<comment type="similarity">
    <text evidence="1 6">Belongs to the CWC24 family.</text>
</comment>
<evidence type="ECO:0000256" key="1">
    <source>
        <dbReference type="ARBA" id="ARBA00009161"/>
    </source>
</evidence>
<feature type="domain" description="C3H1-type" evidence="8">
    <location>
        <begin position="15"/>
        <end position="43"/>
    </location>
</feature>
<dbReference type="Proteomes" id="UP001217963">
    <property type="component" value="Chromosome VI"/>
</dbReference>
<dbReference type="PROSITE" id="PS50103">
    <property type="entry name" value="ZF_C3H1"/>
    <property type="match status" value="1"/>
</dbReference>
<keyword evidence="6" id="KW-0539">Nucleus</keyword>
<organism evidence="9 10">
    <name type="scientific">Encephalitozoon hellem</name>
    <name type="common">Microsporidian parasite</name>
    <dbReference type="NCBI Taxonomy" id="27973"/>
    <lineage>
        <taxon>Eukaryota</taxon>
        <taxon>Fungi</taxon>
        <taxon>Fungi incertae sedis</taxon>
        <taxon>Microsporidia</taxon>
        <taxon>Unikaryonidae</taxon>
        <taxon>Encephalitozoon</taxon>
    </lineage>
</organism>
<dbReference type="InterPro" id="IPR018957">
    <property type="entry name" value="Znf_C3HC4_RING-type"/>
</dbReference>
<dbReference type="Pfam" id="PF00642">
    <property type="entry name" value="zf-CCCH"/>
    <property type="match status" value="1"/>
</dbReference>
<evidence type="ECO:0000313" key="10">
    <source>
        <dbReference type="Proteomes" id="UP001217963"/>
    </source>
</evidence>
<comment type="function">
    <text evidence="6">Involved in pre-mRNA splicing.</text>
</comment>
<dbReference type="InterPro" id="IPR001841">
    <property type="entry name" value="Znf_RING"/>
</dbReference>